<feature type="domain" description="DUF5118" evidence="5">
    <location>
        <begin position="55"/>
        <end position="103"/>
    </location>
</feature>
<evidence type="ECO:0008006" key="8">
    <source>
        <dbReference type="Google" id="ProtNLM"/>
    </source>
</evidence>
<name>A0A2N8KZ92_9BURK</name>
<feature type="domain" description="EcxA zinc-binding" evidence="3">
    <location>
        <begin position="437"/>
        <end position="746"/>
    </location>
</feature>
<feature type="signal peptide" evidence="2">
    <location>
        <begin position="1"/>
        <end position="20"/>
    </location>
</feature>
<comment type="caution">
    <text evidence="6">The sequence shown here is derived from an EMBL/GenBank/DDBJ whole genome shotgun (WGS) entry which is preliminary data.</text>
</comment>
<evidence type="ECO:0000259" key="4">
    <source>
        <dbReference type="Pfam" id="PF17148"/>
    </source>
</evidence>
<dbReference type="PANTHER" id="PTHR38478">
    <property type="entry name" value="PEPTIDASE M1A AND M12B"/>
    <property type="match status" value="1"/>
</dbReference>
<feature type="domain" description="DUF5117" evidence="4">
    <location>
        <begin position="112"/>
        <end position="307"/>
    </location>
</feature>
<dbReference type="Pfam" id="PF16313">
    <property type="entry name" value="DUF4953"/>
    <property type="match status" value="1"/>
</dbReference>
<feature type="region of interest" description="Disordered" evidence="1">
    <location>
        <begin position="846"/>
        <end position="865"/>
    </location>
</feature>
<dbReference type="SUPFAM" id="SSF55486">
    <property type="entry name" value="Metalloproteases ('zincins'), catalytic domain"/>
    <property type="match status" value="1"/>
</dbReference>
<evidence type="ECO:0000259" key="5">
    <source>
        <dbReference type="Pfam" id="PF17162"/>
    </source>
</evidence>
<dbReference type="Pfam" id="PF17148">
    <property type="entry name" value="DUF5117"/>
    <property type="match status" value="1"/>
</dbReference>
<evidence type="ECO:0000313" key="6">
    <source>
        <dbReference type="EMBL" id="PND38778.1"/>
    </source>
</evidence>
<dbReference type="Proteomes" id="UP000235916">
    <property type="component" value="Unassembled WGS sequence"/>
</dbReference>
<reference evidence="6 7" key="1">
    <citation type="submission" date="2018-01" db="EMBL/GenBank/DDBJ databases">
        <title>Draft genome sequence of Paucibacter aquatile CR182 isolated from freshwater of the Nakdong River.</title>
        <authorList>
            <person name="Choi A."/>
            <person name="Chung E.J."/>
        </authorList>
    </citation>
    <scope>NUCLEOTIDE SEQUENCE [LARGE SCALE GENOMIC DNA]</scope>
    <source>
        <strain evidence="6 7">CR182</strain>
    </source>
</reference>
<dbReference type="PANTHER" id="PTHR38478:SF1">
    <property type="entry name" value="ZINC DEPENDENT METALLOPROTEASE DOMAIN LIPOPROTEIN"/>
    <property type="match status" value="1"/>
</dbReference>
<feature type="chain" id="PRO_5014601541" description="Zinc-dependent metalloprotease" evidence="2">
    <location>
        <begin position="21"/>
        <end position="865"/>
    </location>
</feature>
<protein>
    <recommendedName>
        <fullName evidence="8">Zinc-dependent metalloprotease</fullName>
    </recommendedName>
</protein>
<evidence type="ECO:0000313" key="7">
    <source>
        <dbReference type="Proteomes" id="UP000235916"/>
    </source>
</evidence>
<dbReference type="CDD" id="cd04276">
    <property type="entry name" value="ZnMc_MMP_like_2"/>
    <property type="match status" value="1"/>
</dbReference>
<keyword evidence="2" id="KW-0732">Signal</keyword>
<dbReference type="Pfam" id="PF17162">
    <property type="entry name" value="DUF5118"/>
    <property type="match status" value="1"/>
</dbReference>
<evidence type="ECO:0000256" key="1">
    <source>
        <dbReference type="SAM" id="MobiDB-lite"/>
    </source>
</evidence>
<dbReference type="EMBL" id="POSP01000003">
    <property type="protein sequence ID" value="PND38778.1"/>
    <property type="molecule type" value="Genomic_DNA"/>
</dbReference>
<sequence length="865" mass="93542">MATATASAIALAIAALPALAADPKQAPEAPAGAAAPAASAARPATPPAAPDASEPKPFDKVITAEAKSQTGLFNIHSLKGKTYFEIPKALLSKPLLMVATATAVPANVDHVGKELNTEVVRFTLQGNRVYLQVMSHAFVADPSRPIAPSVDASQRDTIVLSFPVEAFAKSGAPVIEVTRLFNSEVGDFSARGIVRGNSVDPSRSYIDSTKAFAGSLRIDAVHTYGVTPTPVTLPPGLPPGFQLPPQPPKFASVNVAYNLVRLPEVPMQPRIMDDRVGFFSIARVDFGSDAQESKRERLITRWRLEKKDPSAALSEPVKPIVWYIDSSTPSNLVPYVKKGIEAWNVAFEAAGFKNAVQARTFPSKEEDPEFDPADVRYSIIRWVPSPIANAYGPHLSDPRSGEILNANIVMYHNIMQLQRDWYITQAGAVDPRAQQLPLPDDLMGELVGYVVTHEVGHSLGFPHNMKASSTYPVDKLRDAKWLKEMGHVPTLMDYSRINYVVQPEDKIDPALLIPKIGPYDIFATKWGYAPIPEAKTAAAEKPVLDSWIREQDSKPWLRFTSPKGEGEYGDTTEAVGDADAVYSTGLGIKNLQRIVKQLPKFALKDGDSDKNLEDLYRASWGQWGRELGHVTAIVGGYNYHNKHGGQAGAVHSPAPKAKQAQAVAFLNEQLFKTPSWLFEPAILERVKPSEPANMLLSAQRNTLRALLDRSRSARLLAQEAAAPEGKAYRLDELLADLRSGVFSELNAGAAKVSVPRRNLQRAYVELLAERLAAPGASGAEEGRPAVRAELKGLKSLFSAKAASAGDRVIKAHLDELADLAGKALDPRASAATASAAALPVARPGLDEEGRFGHQHSEACWPQLAP</sequence>
<accession>A0A2N8KZ92</accession>
<gene>
    <name evidence="6" type="ORF">C1O66_15435</name>
</gene>
<dbReference type="AlphaFoldDB" id="A0A2N8KZ92"/>
<proteinExistence type="predicted"/>
<evidence type="ECO:0000259" key="3">
    <source>
        <dbReference type="Pfam" id="PF16313"/>
    </source>
</evidence>
<keyword evidence="7" id="KW-1185">Reference proteome</keyword>
<dbReference type="InterPro" id="IPR033413">
    <property type="entry name" value="DUF5117"/>
</dbReference>
<feature type="region of interest" description="Disordered" evidence="1">
    <location>
        <begin position="24"/>
        <end position="56"/>
    </location>
</feature>
<dbReference type="InterPro" id="IPR034032">
    <property type="entry name" value="Zn_MMP-like_bac"/>
</dbReference>
<evidence type="ECO:0000256" key="2">
    <source>
        <dbReference type="SAM" id="SignalP"/>
    </source>
</evidence>
<organism evidence="6 7">
    <name type="scientific">Kinneretia aquatilis</name>
    <dbReference type="NCBI Taxonomy" id="2070761"/>
    <lineage>
        <taxon>Bacteria</taxon>
        <taxon>Pseudomonadati</taxon>
        <taxon>Pseudomonadota</taxon>
        <taxon>Betaproteobacteria</taxon>
        <taxon>Burkholderiales</taxon>
        <taxon>Sphaerotilaceae</taxon>
        <taxon>Roseateles</taxon>
    </lineage>
</organism>
<dbReference type="InterPro" id="IPR032534">
    <property type="entry name" value="EcxA_zinc-bd"/>
</dbReference>
<feature type="compositionally biased region" description="Low complexity" evidence="1">
    <location>
        <begin position="24"/>
        <end position="43"/>
    </location>
</feature>
<dbReference type="InterPro" id="IPR033428">
    <property type="entry name" value="DUF5118"/>
</dbReference>
<feature type="compositionally biased region" description="Basic and acidic residues" evidence="1">
    <location>
        <begin position="846"/>
        <end position="856"/>
    </location>
</feature>